<gene>
    <name evidence="2" type="ORF">CC84DRAFT_1176469</name>
</gene>
<evidence type="ECO:0000256" key="1">
    <source>
        <dbReference type="SAM" id="MobiDB-lite"/>
    </source>
</evidence>
<proteinExistence type="predicted"/>
<dbReference type="AlphaFoldDB" id="A0A177CHZ1"/>
<evidence type="ECO:0000313" key="3">
    <source>
        <dbReference type="Proteomes" id="UP000077069"/>
    </source>
</evidence>
<dbReference type="InterPro" id="IPR021109">
    <property type="entry name" value="Peptidase_aspartic_dom_sf"/>
</dbReference>
<sequence>MSQTTTSKQRKNVSVDFENLAVPKGRASSVSAQTIVDENPDFAVRRAPVQRRGTHVALVKVSWWDVFKATIFGTKNLKRHLAATVEWAEVEGSHAEFFDEGENWYKLIVSAYKREGREFIPVRCVLDTGCSQGNIISTKLAQRLGFSDSDYLPLTPREENGGMVATGHTHKVLGCIRVSWFSETSPKVFNNMRFLVSETADVDLVIGTRSIQKEKLLNPPNLMNEQKIHGLAKPSDKKRESLVHDIRTLEADKKKAEKGLEDTKEGTKEHAYAEKTLKKAKNALKIANWKLEIHDVGLDLKKNNSEKTQRALIDKKKGLEAKVGGKEKKEK</sequence>
<dbReference type="Gene3D" id="2.40.70.10">
    <property type="entry name" value="Acid Proteases"/>
    <property type="match status" value="1"/>
</dbReference>
<dbReference type="Proteomes" id="UP000077069">
    <property type="component" value="Unassembled WGS sequence"/>
</dbReference>
<name>A0A177CHZ1_9PLEO</name>
<organism evidence="2 3">
    <name type="scientific">Paraphaeosphaeria sporulosa</name>
    <dbReference type="NCBI Taxonomy" id="1460663"/>
    <lineage>
        <taxon>Eukaryota</taxon>
        <taxon>Fungi</taxon>
        <taxon>Dikarya</taxon>
        <taxon>Ascomycota</taxon>
        <taxon>Pezizomycotina</taxon>
        <taxon>Dothideomycetes</taxon>
        <taxon>Pleosporomycetidae</taxon>
        <taxon>Pleosporales</taxon>
        <taxon>Massarineae</taxon>
        <taxon>Didymosphaeriaceae</taxon>
        <taxon>Paraphaeosphaeria</taxon>
    </lineage>
</organism>
<dbReference type="InParanoid" id="A0A177CHZ1"/>
<feature type="region of interest" description="Disordered" evidence="1">
    <location>
        <begin position="301"/>
        <end position="331"/>
    </location>
</feature>
<accession>A0A177CHZ1</accession>
<dbReference type="RefSeq" id="XP_018036843.1">
    <property type="nucleotide sequence ID" value="XM_018180226.1"/>
</dbReference>
<dbReference type="GeneID" id="28763712"/>
<dbReference type="CDD" id="cd00303">
    <property type="entry name" value="retropepsin_like"/>
    <property type="match status" value="1"/>
</dbReference>
<protein>
    <submittedName>
        <fullName evidence="2">Uncharacterized protein</fullName>
    </submittedName>
</protein>
<keyword evidence="3" id="KW-1185">Reference proteome</keyword>
<evidence type="ECO:0000313" key="2">
    <source>
        <dbReference type="EMBL" id="OAG06478.1"/>
    </source>
</evidence>
<dbReference type="EMBL" id="KV441552">
    <property type="protein sequence ID" value="OAG06478.1"/>
    <property type="molecule type" value="Genomic_DNA"/>
</dbReference>
<dbReference type="OrthoDB" id="3799661at2759"/>
<reference evidence="2 3" key="1">
    <citation type="submission" date="2016-05" db="EMBL/GenBank/DDBJ databases">
        <title>Comparative analysis of secretome profiles of manganese(II)-oxidizing ascomycete fungi.</title>
        <authorList>
            <consortium name="DOE Joint Genome Institute"/>
            <person name="Zeiner C.A."/>
            <person name="Purvine S.O."/>
            <person name="Zink E.M."/>
            <person name="Wu S."/>
            <person name="Pasa-Tolic L."/>
            <person name="Chaput D.L."/>
            <person name="Haridas S."/>
            <person name="Grigoriev I.V."/>
            <person name="Santelli C.M."/>
            <person name="Hansel C.M."/>
        </authorList>
    </citation>
    <scope>NUCLEOTIDE SEQUENCE [LARGE SCALE GENOMIC DNA]</scope>
    <source>
        <strain evidence="2 3">AP3s5-JAC2a</strain>
    </source>
</reference>